<reference evidence="2" key="1">
    <citation type="journal article" date="2019" name="Int. J. Syst. Evol. Microbiol.">
        <title>The Global Catalogue of Microorganisms (GCM) 10K type strain sequencing project: providing services to taxonomists for standard genome sequencing and annotation.</title>
        <authorList>
            <consortium name="The Broad Institute Genomics Platform"/>
            <consortium name="The Broad Institute Genome Sequencing Center for Infectious Disease"/>
            <person name="Wu L."/>
            <person name="Ma J."/>
        </authorList>
    </citation>
    <scope>NUCLEOTIDE SEQUENCE [LARGE SCALE GENOMIC DNA]</scope>
    <source>
        <strain evidence="2">CGMCC 1.12749</strain>
    </source>
</reference>
<dbReference type="Proteomes" id="UP000634043">
    <property type="component" value="Unassembled WGS sequence"/>
</dbReference>
<keyword evidence="2" id="KW-1185">Reference proteome</keyword>
<evidence type="ECO:0008006" key="3">
    <source>
        <dbReference type="Google" id="ProtNLM"/>
    </source>
</evidence>
<accession>A0ABQ1WCN8</accession>
<dbReference type="RefSeq" id="WP_188502472.1">
    <property type="nucleotide sequence ID" value="NZ_BMFP01000006.1"/>
</dbReference>
<dbReference type="Pfam" id="PF02348">
    <property type="entry name" value="CTP_transf_3"/>
    <property type="match status" value="1"/>
</dbReference>
<gene>
    <name evidence="1" type="ORF">GCM10011323_31280</name>
</gene>
<name>A0ABQ1WCN8_9BACT</name>
<evidence type="ECO:0000313" key="1">
    <source>
        <dbReference type="EMBL" id="GGG25263.1"/>
    </source>
</evidence>
<dbReference type="Gene3D" id="3.90.550.10">
    <property type="entry name" value="Spore Coat Polysaccharide Biosynthesis Protein SpsA, Chain A"/>
    <property type="match status" value="1"/>
</dbReference>
<sequence length="267" mass="30559">MVKVVACIIARTVSTRLPLKVLRDVGNGMSILDFLINRLKSVKEIDEIFICTSTEPVDDILEDVASRNSINIYRGSADQVIERMLKVGAITNADYLIRITGDNPFTSIEHISTQVEMIEKEELDYVRLVNVPVGATTEVIKYQALLRCNEMMDPDVSEYMMLYLFEPHNFKCGVIIPYVADYSHYSVTVDTQQDFVRTRRVVEVLKEKAPEEIMLEDILALYTNAEISIPFAEIKAVDEVKLPYNKKVSYTEFKKDMDRRISQSVQL</sequence>
<dbReference type="EMBL" id="BMFP01000006">
    <property type="protein sequence ID" value="GGG25263.1"/>
    <property type="molecule type" value="Genomic_DNA"/>
</dbReference>
<organism evidence="1 2">
    <name type="scientific">Pontibacter amylolyticus</name>
    <dbReference type="NCBI Taxonomy" id="1424080"/>
    <lineage>
        <taxon>Bacteria</taxon>
        <taxon>Pseudomonadati</taxon>
        <taxon>Bacteroidota</taxon>
        <taxon>Cytophagia</taxon>
        <taxon>Cytophagales</taxon>
        <taxon>Hymenobacteraceae</taxon>
        <taxon>Pontibacter</taxon>
    </lineage>
</organism>
<dbReference type="InterPro" id="IPR003329">
    <property type="entry name" value="Cytidylyl_trans"/>
</dbReference>
<dbReference type="SUPFAM" id="SSF53448">
    <property type="entry name" value="Nucleotide-diphospho-sugar transferases"/>
    <property type="match status" value="1"/>
</dbReference>
<comment type="caution">
    <text evidence="1">The sequence shown here is derived from an EMBL/GenBank/DDBJ whole genome shotgun (WGS) entry which is preliminary data.</text>
</comment>
<dbReference type="PANTHER" id="PTHR42866:SF1">
    <property type="entry name" value="SPORE COAT POLYSACCHARIDE BIOSYNTHESIS PROTEIN SPSF"/>
    <property type="match status" value="1"/>
</dbReference>
<dbReference type="PANTHER" id="PTHR42866">
    <property type="entry name" value="3-DEOXY-MANNO-OCTULOSONATE CYTIDYLYLTRANSFERASE"/>
    <property type="match status" value="1"/>
</dbReference>
<proteinExistence type="predicted"/>
<dbReference type="InterPro" id="IPR029044">
    <property type="entry name" value="Nucleotide-diphossugar_trans"/>
</dbReference>
<protein>
    <recommendedName>
        <fullName evidence="3">3-deoxy-manno-octulosonate cytidylyltransferase</fullName>
    </recommendedName>
</protein>
<evidence type="ECO:0000313" key="2">
    <source>
        <dbReference type="Proteomes" id="UP000634043"/>
    </source>
</evidence>